<dbReference type="InterPro" id="IPR007527">
    <property type="entry name" value="Znf_SWIM"/>
</dbReference>
<dbReference type="GO" id="GO:0008270">
    <property type="term" value="F:zinc ion binding"/>
    <property type="evidence" value="ECO:0007669"/>
    <property type="project" value="UniProtKB-KW"/>
</dbReference>
<keyword evidence="3" id="KW-0862">Zinc</keyword>
<dbReference type="EMBL" id="CP011035">
    <property type="protein sequence ID" value="ALS34549.1"/>
    <property type="molecule type" value="Genomic_DNA"/>
</dbReference>
<dbReference type="AlphaFoldDB" id="A0A0U2VMD2"/>
<evidence type="ECO:0000256" key="1">
    <source>
        <dbReference type="ARBA" id="ARBA00022801"/>
    </source>
</evidence>
<reference evidence="7 8" key="1">
    <citation type="submission" date="2015-03" db="EMBL/GenBank/DDBJ databases">
        <authorList>
            <person name="Murphy D."/>
        </authorList>
    </citation>
    <scope>NUCLEOTIDE SEQUENCE [LARGE SCALE GENOMIC DNA]</scope>
    <source>
        <strain evidence="7 8">KMM 520</strain>
    </source>
</reference>
<dbReference type="CDD" id="cd18793">
    <property type="entry name" value="SF2_C_SNF"/>
    <property type="match status" value="1"/>
</dbReference>
<dbReference type="GO" id="GO:0016787">
    <property type="term" value="F:hydrolase activity"/>
    <property type="evidence" value="ECO:0007669"/>
    <property type="project" value="UniProtKB-KW"/>
</dbReference>
<dbReference type="CDD" id="cd18012">
    <property type="entry name" value="DEXQc_arch_SWI2_SNF2"/>
    <property type="match status" value="1"/>
</dbReference>
<dbReference type="InterPro" id="IPR001650">
    <property type="entry name" value="Helicase_C-like"/>
</dbReference>
<dbReference type="InterPro" id="IPR049730">
    <property type="entry name" value="SNF2/RAD54-like_C"/>
</dbReference>
<dbReference type="InterPro" id="IPR000330">
    <property type="entry name" value="SNF2_N"/>
</dbReference>
<evidence type="ECO:0008006" key="9">
    <source>
        <dbReference type="Google" id="ProtNLM"/>
    </source>
</evidence>
<name>A0A0U2VMD2_9GAMM</name>
<dbReference type="Pfam" id="PF00271">
    <property type="entry name" value="Helicase_C"/>
    <property type="match status" value="1"/>
</dbReference>
<keyword evidence="1" id="KW-0378">Hydrolase</keyword>
<evidence type="ECO:0000256" key="2">
    <source>
        <dbReference type="ARBA" id="ARBA00022806"/>
    </source>
</evidence>
<gene>
    <name evidence="7" type="ORF">PTRA_b0003</name>
</gene>
<dbReference type="Gene3D" id="3.40.50.10810">
    <property type="entry name" value="Tandem AAA-ATPase domain"/>
    <property type="match status" value="1"/>
</dbReference>
<organism evidence="7">
    <name type="scientific">Pseudoalteromonas translucida KMM 520</name>
    <dbReference type="NCBI Taxonomy" id="1315283"/>
    <lineage>
        <taxon>Bacteria</taxon>
        <taxon>Pseudomonadati</taxon>
        <taxon>Pseudomonadota</taxon>
        <taxon>Gammaproteobacteria</taxon>
        <taxon>Alteromonadales</taxon>
        <taxon>Pseudoalteromonadaceae</taxon>
        <taxon>Pseudoalteromonas</taxon>
    </lineage>
</organism>
<evidence type="ECO:0000313" key="7">
    <source>
        <dbReference type="EMBL" id="ALS34549.1"/>
    </source>
</evidence>
<dbReference type="InterPro" id="IPR014001">
    <property type="entry name" value="Helicase_ATP-bd"/>
</dbReference>
<evidence type="ECO:0000259" key="6">
    <source>
        <dbReference type="PROSITE" id="PS51194"/>
    </source>
</evidence>
<dbReference type="PROSITE" id="PS51194">
    <property type="entry name" value="HELICASE_CTER"/>
    <property type="match status" value="1"/>
</dbReference>
<feature type="domain" description="Helicase ATP-binding" evidence="5">
    <location>
        <begin position="612"/>
        <end position="771"/>
    </location>
</feature>
<keyword evidence="3" id="KW-0863">Zinc-finger</keyword>
<feature type="domain" description="Helicase C-terminal" evidence="6">
    <location>
        <begin position="899"/>
        <end position="1056"/>
    </location>
</feature>
<accession>A0A0U2VMD2</accession>
<dbReference type="InterPro" id="IPR038718">
    <property type="entry name" value="SNF2-like_sf"/>
</dbReference>
<dbReference type="Proteomes" id="UP000065261">
    <property type="component" value="Chromosome II"/>
</dbReference>
<evidence type="ECO:0000313" key="8">
    <source>
        <dbReference type="Proteomes" id="UP000065261"/>
    </source>
</evidence>
<keyword evidence="3" id="KW-0479">Metal-binding</keyword>
<dbReference type="PATRIC" id="fig|1315283.4.peg.3139"/>
<dbReference type="InterPro" id="IPR027417">
    <property type="entry name" value="P-loop_NTPase"/>
</dbReference>
<dbReference type="PANTHER" id="PTHR10799">
    <property type="entry name" value="SNF2/RAD54 HELICASE FAMILY"/>
    <property type="match status" value="1"/>
</dbReference>
<keyword evidence="2" id="KW-0347">Helicase</keyword>
<dbReference type="GO" id="GO:0004386">
    <property type="term" value="F:helicase activity"/>
    <property type="evidence" value="ECO:0007669"/>
    <property type="project" value="UniProtKB-KW"/>
</dbReference>
<dbReference type="PROSITE" id="PS51192">
    <property type="entry name" value="HELICASE_ATP_BIND_1"/>
    <property type="match status" value="1"/>
</dbReference>
<dbReference type="SUPFAM" id="SSF52540">
    <property type="entry name" value="P-loop containing nucleoside triphosphate hydrolases"/>
    <property type="match status" value="2"/>
</dbReference>
<proteinExistence type="predicted"/>
<keyword evidence="2" id="KW-0547">Nucleotide-binding</keyword>
<dbReference type="KEGG" id="ptn:PTRA_b0003"/>
<dbReference type="Gene3D" id="3.40.50.300">
    <property type="entry name" value="P-loop containing nucleotide triphosphate hydrolases"/>
    <property type="match status" value="1"/>
</dbReference>
<feature type="domain" description="SWIM-type" evidence="4">
    <location>
        <begin position="91"/>
        <end position="125"/>
    </location>
</feature>
<evidence type="ECO:0000259" key="5">
    <source>
        <dbReference type="PROSITE" id="PS51192"/>
    </source>
</evidence>
<dbReference type="SMART" id="SM00487">
    <property type="entry name" value="DEXDc"/>
    <property type="match status" value="1"/>
</dbReference>
<protein>
    <recommendedName>
        <fullName evidence="9">Non-specific serine/threonine protein kinase</fullName>
    </recommendedName>
</protein>
<dbReference type="Pfam" id="PF00176">
    <property type="entry name" value="SNF2-rel_dom"/>
    <property type="match status" value="1"/>
</dbReference>
<dbReference type="SMART" id="SM00490">
    <property type="entry name" value="HELICc"/>
    <property type="match status" value="1"/>
</dbReference>
<dbReference type="PROSITE" id="PS50966">
    <property type="entry name" value="ZF_SWIM"/>
    <property type="match status" value="1"/>
</dbReference>
<evidence type="ECO:0000256" key="3">
    <source>
        <dbReference type="PROSITE-ProRule" id="PRU00325"/>
    </source>
</evidence>
<dbReference type="GO" id="GO:0005524">
    <property type="term" value="F:ATP binding"/>
    <property type="evidence" value="ECO:0007669"/>
    <property type="project" value="InterPro"/>
</dbReference>
<keyword evidence="2" id="KW-0067">ATP-binding</keyword>
<evidence type="ECO:0000259" key="4">
    <source>
        <dbReference type="PROSITE" id="PS50966"/>
    </source>
</evidence>
<sequence>MFLKFNTLSDMSANLSKTDLMAIFEEIKNEQATQFPLSERFIKKLFKPAVLAKGKAYYKNGQISWLEHNSDFSVVDSTVRGDKGISFNQRIEISKVPTGYSVDTHCTCNVKTKCRHLAAILLKLKIEHSGEYGEDYFINDWFTELGALKNSTEQPPSQVLLFVLDIENNKVFLTPKIANYDENQSYALGRNLTEQQLNSFVTPSDLLESDFRLFSWIRSQNAVGNIELKGQWGFNALQQLIATDRLFLQRSRVSIKAQTGQALSFSWQQVKDLTQLKVNLENSKNWTLIKTTPPTYLDLDTYKVGRIRTPLSADEIAHLQTIPALHDTNFDRIYKQLADNFGSGVIPHPTNEKNNTSKLSSNAVLKVTMSAEGLTLSLLFKYKNKNYLAGTAPETLVNSAFENTVKNELINLGFDFCKGGLQSEFIFNKQSPIHLHWLVYEVFPSFVQRGWKVSVSKVNAVNPQSQVALHVHRTAGHQMQCKIILNDAKATLLFNQTDAHYESLNRQSELFYYYPIGREFGAINKAALHLLNEFKQRFEFIKTRDEFNIPLSYLPELVSHTAINVELHDESLSRYLEELNSNDQSRPTTLIQGLNDSVVLREYQQQGVAWLNFLKRHQLGGILADDMGLGKTLQVIAYLTSSYNNAQAGPTLIVCPTSLVSNWEKEITKFAKNLKVTTIFGAQRNELLQNVAQAQCILTTYPLLKRDIAYYSPLYFENIILDEAQYIKNDTAQVSRLVKRLNADFKLCLSGTPIENNLFELKSLLDFAMPSLLGSQTHFKTHFQTPIERESNAERAQQLKDLIMPFILRRTKAQVAQELPLKTELIKEFEFEPKQKEMYHSITQALEEKLTDLFSEQGMQKSKLAFLEALLKLRQICCHPKLIEPTTQAGSAKLEWLSNRLPLMLSLGRKVIIFSQFTSALDLIAERLKEININFSLLTGQTRQRDKVIDEFTSGATSVFLISLKAGGTGLNLTQADTVIHYDPWWNPAVEKQATDRAYRIGQTNPVFVYKLIMANSIEEKVFKMQQDKQALVDALFTEKSMSFTQFDEQQMLSLIKD</sequence>